<organism evidence="1 2">
    <name type="scientific">Antrostomus carolinensis</name>
    <name type="common">Chuck-will's-widow</name>
    <name type="synonym">Caprimulgus carolinensis</name>
    <dbReference type="NCBI Taxonomy" id="279965"/>
    <lineage>
        <taxon>Eukaryota</taxon>
        <taxon>Metazoa</taxon>
        <taxon>Chordata</taxon>
        <taxon>Craniata</taxon>
        <taxon>Vertebrata</taxon>
        <taxon>Euteleostomi</taxon>
        <taxon>Archelosauria</taxon>
        <taxon>Archosauria</taxon>
        <taxon>Dinosauria</taxon>
        <taxon>Saurischia</taxon>
        <taxon>Theropoda</taxon>
        <taxon>Coelurosauria</taxon>
        <taxon>Aves</taxon>
        <taxon>Neognathae</taxon>
        <taxon>Neoaves</taxon>
        <taxon>Strisores</taxon>
        <taxon>Caprimulgiformes</taxon>
        <taxon>Caprimulgidae</taxon>
        <taxon>Antrostomus</taxon>
    </lineage>
</organism>
<proteinExistence type="predicted"/>
<evidence type="ECO:0000313" key="1">
    <source>
        <dbReference type="EMBL" id="KFZ55010.1"/>
    </source>
</evidence>
<dbReference type="InterPro" id="IPR027932">
    <property type="entry name" value="DUF4606"/>
</dbReference>
<dbReference type="Pfam" id="PF15379">
    <property type="entry name" value="DUF4606"/>
    <property type="match status" value="1"/>
</dbReference>
<dbReference type="EMBL" id="KL344575">
    <property type="protein sequence ID" value="KFZ55010.1"/>
    <property type="molecule type" value="Genomic_DNA"/>
</dbReference>
<gene>
    <name evidence="1" type="ORF">N321_01448</name>
</gene>
<dbReference type="PANTHER" id="PTHR35256">
    <property type="entry name" value="CHROMOSOME 8 OPEN READING FRAME 48"/>
    <property type="match status" value="1"/>
</dbReference>
<feature type="non-terminal residue" evidence="1">
    <location>
        <position position="1"/>
    </location>
</feature>
<accession>A0A094KDZ7</accession>
<protein>
    <submittedName>
        <fullName evidence="1">Uncharacterized protein C8orf48</fullName>
    </submittedName>
</protein>
<sequence length="78" mass="9079">VFQVVEAQIHESSVCPDCQKKKAELAEITFLRRKKILMESALLQEKFEEQLYSRDVLTLLGEALRSFPKPSEDPRSLW</sequence>
<dbReference type="AlphaFoldDB" id="A0A094KDZ7"/>
<reference evidence="1 2" key="1">
    <citation type="submission" date="2014-04" db="EMBL/GenBank/DDBJ databases">
        <title>Genome evolution of avian class.</title>
        <authorList>
            <person name="Zhang G."/>
            <person name="Li C."/>
        </authorList>
    </citation>
    <scope>NUCLEOTIDE SEQUENCE [LARGE SCALE GENOMIC DNA]</scope>
    <source>
        <strain evidence="1">BGI_N321</strain>
    </source>
</reference>
<evidence type="ECO:0000313" key="2">
    <source>
        <dbReference type="Proteomes" id="UP000053620"/>
    </source>
</evidence>
<name>A0A094KDZ7_ANTCR</name>
<feature type="non-terminal residue" evidence="1">
    <location>
        <position position="78"/>
    </location>
</feature>
<keyword evidence="2" id="KW-1185">Reference proteome</keyword>
<dbReference type="PANTHER" id="PTHR35256:SF1">
    <property type="entry name" value="EXPRESSED SEQUENCE AI429214"/>
    <property type="match status" value="1"/>
</dbReference>
<dbReference type="Proteomes" id="UP000053620">
    <property type="component" value="Unassembled WGS sequence"/>
</dbReference>